<proteinExistence type="predicted"/>
<dbReference type="Pfam" id="PF07873">
    <property type="entry name" value="YabP"/>
    <property type="match status" value="1"/>
</dbReference>
<evidence type="ECO:0000313" key="1">
    <source>
        <dbReference type="EMBL" id="KGM97134.1"/>
    </source>
</evidence>
<dbReference type="OrthoDB" id="9795125at2"/>
<dbReference type="PIRSF" id="PIRSF011576">
    <property type="entry name" value="YabP"/>
    <property type="match status" value="1"/>
</dbReference>
<comment type="caution">
    <text evidence="1">The sequence shown here is derived from an EMBL/GenBank/DDBJ whole genome shotgun (WGS) entry which is preliminary data.</text>
</comment>
<dbReference type="Proteomes" id="UP000030012">
    <property type="component" value="Unassembled WGS sequence"/>
</dbReference>
<accession>A0A0A0I6T8</accession>
<dbReference type="Gene3D" id="2.60.40.2000">
    <property type="match status" value="1"/>
</dbReference>
<dbReference type="AlphaFoldDB" id="A0A0A0I6T8"/>
<dbReference type="InterPro" id="IPR022476">
    <property type="entry name" value="Spore_YabP/YqfC"/>
</dbReference>
<reference evidence="1 2" key="1">
    <citation type="submission" date="2014-01" db="EMBL/GenBank/DDBJ databases">
        <title>Plasmidome dynamics in the species complex Clostridium novyi sensu lato converts strains of independent lineages into distinctly different pathogens.</title>
        <authorList>
            <person name="Skarin H."/>
            <person name="Segerman B."/>
        </authorList>
    </citation>
    <scope>NUCLEOTIDE SEQUENCE [LARGE SCALE GENOMIC DNA]</scope>
    <source>
        <strain evidence="1 2">4552</strain>
    </source>
</reference>
<dbReference type="InterPro" id="IPR012504">
    <property type="entry name" value="Spore_YabP"/>
</dbReference>
<dbReference type="NCBIfam" id="TIGR02892">
    <property type="entry name" value="spore_yabP"/>
    <property type="match status" value="1"/>
</dbReference>
<evidence type="ECO:0000313" key="2">
    <source>
        <dbReference type="Proteomes" id="UP000030012"/>
    </source>
</evidence>
<dbReference type="RefSeq" id="WP_003366383.1">
    <property type="nucleotide sequence ID" value="NZ_JENJ01000014.1"/>
</dbReference>
<dbReference type="GO" id="GO:0030435">
    <property type="term" value="P:sporulation resulting in formation of a cellular spore"/>
    <property type="evidence" value="ECO:0007669"/>
    <property type="project" value="InterPro"/>
</dbReference>
<gene>
    <name evidence="1" type="ORF">Z968_04515</name>
</gene>
<organism evidence="1 2">
    <name type="scientific">Clostridium novyi A str. 4552</name>
    <dbReference type="NCBI Taxonomy" id="1444289"/>
    <lineage>
        <taxon>Bacteria</taxon>
        <taxon>Bacillati</taxon>
        <taxon>Bacillota</taxon>
        <taxon>Clostridia</taxon>
        <taxon>Eubacteriales</taxon>
        <taxon>Clostridiaceae</taxon>
        <taxon>Clostridium</taxon>
    </lineage>
</organism>
<evidence type="ECO:0008006" key="3">
    <source>
        <dbReference type="Google" id="ProtNLM"/>
    </source>
</evidence>
<sequence length="97" mass="10922">MEVKKDTSLEDKKSNLILENRNKLQINGVVEVICFDEKLIILDTKLGTLTIKGEGLKVQKLDVQNGEVAIIGRINSCVYTTTESKKDKDSIIARLFR</sequence>
<protein>
    <recommendedName>
        <fullName evidence="3">Sporulation protein YabP</fullName>
    </recommendedName>
</protein>
<name>A0A0A0I6T8_CLONO</name>
<dbReference type="InterPro" id="IPR038705">
    <property type="entry name" value="YabP_sf"/>
</dbReference>
<dbReference type="EMBL" id="JENJ01000014">
    <property type="protein sequence ID" value="KGM97134.1"/>
    <property type="molecule type" value="Genomic_DNA"/>
</dbReference>